<dbReference type="InterPro" id="IPR013216">
    <property type="entry name" value="Methyltransf_11"/>
</dbReference>
<dbReference type="GO" id="GO:0008757">
    <property type="term" value="F:S-adenosylmethionine-dependent methyltransferase activity"/>
    <property type="evidence" value="ECO:0007669"/>
    <property type="project" value="InterPro"/>
</dbReference>
<dbReference type="EMBL" id="RSCJ01000004">
    <property type="protein sequence ID" value="RUR84592.1"/>
    <property type="molecule type" value="Genomic_DNA"/>
</dbReference>
<name>A0A3S0Y3N3_CHLFR</name>
<dbReference type="OrthoDB" id="7260171at2"/>
<protein>
    <recommendedName>
        <fullName evidence="1">Methyltransferase type 11 domain-containing protein</fullName>
    </recommendedName>
</protein>
<dbReference type="Gene3D" id="3.40.50.150">
    <property type="entry name" value="Vaccinia Virus protein VP39"/>
    <property type="match status" value="1"/>
</dbReference>
<feature type="domain" description="Methyltransferase type 11" evidence="1">
    <location>
        <begin position="78"/>
        <end position="129"/>
    </location>
</feature>
<gene>
    <name evidence="2" type="ORF">PCC6912_14870</name>
</gene>
<dbReference type="InterPro" id="IPR029063">
    <property type="entry name" value="SAM-dependent_MTases_sf"/>
</dbReference>
<dbReference type="AlphaFoldDB" id="A0A3S0Y3N3"/>
<dbReference type="Pfam" id="PF08241">
    <property type="entry name" value="Methyltransf_11"/>
    <property type="match status" value="1"/>
</dbReference>
<evidence type="ECO:0000313" key="2">
    <source>
        <dbReference type="EMBL" id="RUR84592.1"/>
    </source>
</evidence>
<evidence type="ECO:0000259" key="1">
    <source>
        <dbReference type="Pfam" id="PF08241"/>
    </source>
</evidence>
<keyword evidence="3" id="KW-1185">Reference proteome</keyword>
<dbReference type="Proteomes" id="UP000268857">
    <property type="component" value="Unassembled WGS sequence"/>
</dbReference>
<comment type="caution">
    <text evidence="2">The sequence shown here is derived from an EMBL/GenBank/DDBJ whole genome shotgun (WGS) entry which is preliminary data.</text>
</comment>
<reference evidence="2 3" key="1">
    <citation type="journal article" date="2019" name="Genome Biol. Evol.">
        <title>Day and night: Metabolic profiles and evolutionary relationships of six axenic non-marine cyanobacteria.</title>
        <authorList>
            <person name="Will S.E."/>
            <person name="Henke P."/>
            <person name="Boedeker C."/>
            <person name="Huang S."/>
            <person name="Brinkmann H."/>
            <person name="Rohde M."/>
            <person name="Jarek M."/>
            <person name="Friedl T."/>
            <person name="Seufert S."/>
            <person name="Schumacher M."/>
            <person name="Overmann J."/>
            <person name="Neumann-Schaal M."/>
            <person name="Petersen J."/>
        </authorList>
    </citation>
    <scope>NUCLEOTIDE SEQUENCE [LARGE SCALE GENOMIC DNA]</scope>
    <source>
        <strain evidence="2 3">PCC 6912</strain>
    </source>
</reference>
<dbReference type="CDD" id="cd02440">
    <property type="entry name" value="AdoMet_MTases"/>
    <property type="match status" value="1"/>
</dbReference>
<dbReference type="RefSeq" id="WP_016875523.1">
    <property type="nucleotide sequence ID" value="NZ_AJLN01000100.1"/>
</dbReference>
<proteinExistence type="predicted"/>
<evidence type="ECO:0000313" key="3">
    <source>
        <dbReference type="Proteomes" id="UP000268857"/>
    </source>
</evidence>
<dbReference type="STRING" id="211165.GCA_000317285_03919"/>
<dbReference type="SUPFAM" id="SSF53335">
    <property type="entry name" value="S-adenosyl-L-methionine-dependent methyltransferases"/>
    <property type="match status" value="1"/>
</dbReference>
<accession>A0A3S0Y3N3</accession>
<sequence>MLSQVIEKIYDHRRSDSLANDLRRKRFALFNSLIKSTRTPLKILDVGGRPSFWENTGLLNQEGLELEITLLNIEQINHPKFKCVVGDARNMYQFKDLEFDIVFSNSVIEHVGDYNDQLQMANEVKRVGKKYFIQTPNLYFPIEPHFVFPFFQFLPVVLRVWLLTHFNLGWRKKTPDKQKALSSVTSIKLLSKQKLMSLFPEGNLYQEKFWYFTKSFIVYGGW</sequence>
<organism evidence="2 3">
    <name type="scientific">Chlorogloeopsis fritschii PCC 6912</name>
    <dbReference type="NCBI Taxonomy" id="211165"/>
    <lineage>
        <taxon>Bacteria</taxon>
        <taxon>Bacillati</taxon>
        <taxon>Cyanobacteriota</taxon>
        <taxon>Cyanophyceae</taxon>
        <taxon>Nostocales</taxon>
        <taxon>Chlorogloeopsidaceae</taxon>
        <taxon>Chlorogloeopsis</taxon>
    </lineage>
</organism>